<feature type="transmembrane region" description="Helical" evidence="5">
    <location>
        <begin position="245"/>
        <end position="264"/>
    </location>
</feature>
<evidence type="ECO:0000256" key="1">
    <source>
        <dbReference type="ARBA" id="ARBA00004141"/>
    </source>
</evidence>
<protein>
    <recommendedName>
        <fullName evidence="8">Potassium channel protein</fullName>
    </recommendedName>
</protein>
<proteinExistence type="predicted"/>
<keyword evidence="2 5" id="KW-0812">Transmembrane</keyword>
<feature type="transmembrane region" description="Helical" evidence="5">
    <location>
        <begin position="276"/>
        <end position="296"/>
    </location>
</feature>
<comment type="subcellular location">
    <subcellularLocation>
        <location evidence="1">Membrane</location>
        <topology evidence="1">Multi-pass membrane protein</topology>
    </subcellularLocation>
</comment>
<dbReference type="EMBL" id="BAABJX010000003">
    <property type="protein sequence ID" value="GAA4820612.1"/>
    <property type="molecule type" value="Genomic_DNA"/>
</dbReference>
<feature type="transmembrane region" description="Helical" evidence="5">
    <location>
        <begin position="207"/>
        <end position="224"/>
    </location>
</feature>
<feature type="transmembrane region" description="Helical" evidence="5">
    <location>
        <begin position="123"/>
        <end position="141"/>
    </location>
</feature>
<evidence type="ECO:0000256" key="2">
    <source>
        <dbReference type="ARBA" id="ARBA00022692"/>
    </source>
</evidence>
<comment type="caution">
    <text evidence="6">The sequence shown here is derived from an EMBL/GenBank/DDBJ whole genome shotgun (WGS) entry which is preliminary data.</text>
</comment>
<keyword evidence="7" id="KW-1185">Reference proteome</keyword>
<accession>A0ABP9CVX6</accession>
<dbReference type="RefSeq" id="WP_345368472.1">
    <property type="nucleotide sequence ID" value="NZ_BAABJX010000003.1"/>
</dbReference>
<evidence type="ECO:0000313" key="6">
    <source>
        <dbReference type="EMBL" id="GAA4820612.1"/>
    </source>
</evidence>
<dbReference type="SUPFAM" id="SSF81324">
    <property type="entry name" value="Voltage-gated potassium channels"/>
    <property type="match status" value="1"/>
</dbReference>
<evidence type="ECO:0000256" key="3">
    <source>
        <dbReference type="ARBA" id="ARBA00022989"/>
    </source>
</evidence>
<name>A0ABP9CVX6_9BACT</name>
<dbReference type="InterPro" id="IPR027359">
    <property type="entry name" value="Volt_channel_dom_sf"/>
</dbReference>
<sequence>MKEKALLSVDKQQLLNRIEGLEDPTILMRVQQLIDPSNEEELDDPFEVILKEVLEEVDKAQEPLLIHQESSSQYTLLTRLEHQLAPWSFGLSLLFLMSLGLVIQELAQLGDLLLSDQKEREIAHIYYLLTPMLVVWPYFFWEYFQYWKKSKGLGIKKRTKTLYLLAAFFPVLRFATPRFSDQNLIWLPAWQWSYRNDTLFDTLRKKFSLPMILIAALIVPILFIEMKYEEQMRAYVSDIDFYLEVSQAFIWMAFTFEFVLMIFVSRERGDYAVKHWMDLLIILVPLISAFRSMRVLRVLRVQNLARAYRVKGLFLKLRQTLFLADIVHRLLYPNPKKHLKTLQKRLKANKRQRYLLEEQVGYAIERLRKKEGKVNE</sequence>
<dbReference type="Proteomes" id="UP001500298">
    <property type="component" value="Unassembled WGS sequence"/>
</dbReference>
<evidence type="ECO:0008006" key="8">
    <source>
        <dbReference type="Google" id="ProtNLM"/>
    </source>
</evidence>
<feature type="transmembrane region" description="Helical" evidence="5">
    <location>
        <begin position="84"/>
        <end position="103"/>
    </location>
</feature>
<keyword evidence="4 5" id="KW-0472">Membrane</keyword>
<organism evidence="6 7">
    <name type="scientific">Algivirga pacifica</name>
    <dbReference type="NCBI Taxonomy" id="1162670"/>
    <lineage>
        <taxon>Bacteria</taxon>
        <taxon>Pseudomonadati</taxon>
        <taxon>Bacteroidota</taxon>
        <taxon>Cytophagia</taxon>
        <taxon>Cytophagales</taxon>
        <taxon>Flammeovirgaceae</taxon>
        <taxon>Algivirga</taxon>
    </lineage>
</organism>
<gene>
    <name evidence="6" type="ORF">GCM10023331_01210</name>
</gene>
<evidence type="ECO:0000256" key="4">
    <source>
        <dbReference type="ARBA" id="ARBA00023136"/>
    </source>
</evidence>
<reference evidence="7" key="1">
    <citation type="journal article" date="2019" name="Int. J. Syst. Evol. Microbiol.">
        <title>The Global Catalogue of Microorganisms (GCM) 10K type strain sequencing project: providing services to taxonomists for standard genome sequencing and annotation.</title>
        <authorList>
            <consortium name="The Broad Institute Genomics Platform"/>
            <consortium name="The Broad Institute Genome Sequencing Center for Infectious Disease"/>
            <person name="Wu L."/>
            <person name="Ma J."/>
        </authorList>
    </citation>
    <scope>NUCLEOTIDE SEQUENCE [LARGE SCALE GENOMIC DNA]</scope>
    <source>
        <strain evidence="7">JCM 18326</strain>
    </source>
</reference>
<keyword evidence="3 5" id="KW-1133">Transmembrane helix</keyword>
<evidence type="ECO:0000313" key="7">
    <source>
        <dbReference type="Proteomes" id="UP001500298"/>
    </source>
</evidence>
<evidence type="ECO:0000256" key="5">
    <source>
        <dbReference type="SAM" id="Phobius"/>
    </source>
</evidence>
<dbReference type="Gene3D" id="1.20.120.350">
    <property type="entry name" value="Voltage-gated potassium channels. Chain C"/>
    <property type="match status" value="1"/>
</dbReference>
<feature type="transmembrane region" description="Helical" evidence="5">
    <location>
        <begin position="162"/>
        <end position="180"/>
    </location>
</feature>